<feature type="transmembrane region" description="Helical" evidence="6">
    <location>
        <begin position="331"/>
        <end position="352"/>
    </location>
</feature>
<organism evidence="7 8">
    <name type="scientific">Persicimonas caeni</name>
    <dbReference type="NCBI Taxonomy" id="2292766"/>
    <lineage>
        <taxon>Bacteria</taxon>
        <taxon>Deltaproteobacteria</taxon>
        <taxon>Bradymonadales</taxon>
        <taxon>Bradymonadaceae</taxon>
        <taxon>Persicimonas</taxon>
    </lineage>
</organism>
<keyword evidence="3 6" id="KW-0812">Transmembrane</keyword>
<dbReference type="OrthoDB" id="8482265at2"/>
<dbReference type="GO" id="GO:0005886">
    <property type="term" value="C:plasma membrane"/>
    <property type="evidence" value="ECO:0007669"/>
    <property type="project" value="UniProtKB-SubCell"/>
</dbReference>
<evidence type="ECO:0000256" key="4">
    <source>
        <dbReference type="ARBA" id="ARBA00022989"/>
    </source>
</evidence>
<feature type="transmembrane region" description="Helical" evidence="6">
    <location>
        <begin position="364"/>
        <end position="383"/>
    </location>
</feature>
<evidence type="ECO:0000313" key="8">
    <source>
        <dbReference type="Proteomes" id="UP000315995"/>
    </source>
</evidence>
<feature type="transmembrane region" description="Helical" evidence="6">
    <location>
        <begin position="389"/>
        <end position="411"/>
    </location>
</feature>
<evidence type="ECO:0000313" key="7">
    <source>
        <dbReference type="EMBL" id="QDG51683.1"/>
    </source>
</evidence>
<evidence type="ECO:0000256" key="1">
    <source>
        <dbReference type="ARBA" id="ARBA00004651"/>
    </source>
</evidence>
<dbReference type="Proteomes" id="UP000315995">
    <property type="component" value="Chromosome"/>
</dbReference>
<evidence type="ECO:0000256" key="2">
    <source>
        <dbReference type="ARBA" id="ARBA00022475"/>
    </source>
</evidence>
<evidence type="ECO:0008006" key="9">
    <source>
        <dbReference type="Google" id="ProtNLM"/>
    </source>
</evidence>
<reference evidence="7 8" key="1">
    <citation type="submission" date="2019-06" db="EMBL/GenBank/DDBJ databases">
        <title>Persicimonas caeni gen. nov., sp. nov., a predatory bacterium isolated from solar saltern.</title>
        <authorList>
            <person name="Wang S."/>
        </authorList>
    </citation>
    <scope>NUCLEOTIDE SEQUENCE [LARGE SCALE GENOMIC DNA]</scope>
    <source>
        <strain evidence="7 8">YN101</strain>
    </source>
</reference>
<feature type="transmembrane region" description="Helical" evidence="6">
    <location>
        <begin position="89"/>
        <end position="115"/>
    </location>
</feature>
<dbReference type="InterPro" id="IPR050833">
    <property type="entry name" value="Poly_Biosynth_Transport"/>
</dbReference>
<feature type="transmembrane region" description="Helical" evidence="6">
    <location>
        <begin position="185"/>
        <end position="204"/>
    </location>
</feature>
<sequence>MGQPQTSNLRRLWERWKNVALTSGADIGLAGLGLVSGILTARLLAPAGKGELTAALLWPGLFQTFANFGMRHAVVYFSGRRSDQIGALAAGITALSLVMGGIAGLIGVLVIPSIIDDYSPSTLLATQVLFAWLPFAILGGNALAILQGQGRFQPWNILRVFRQVFYVGSIVALWVVDLVHVHYVVYAYLIADILVTTGAVSVVARSIERFEFDVGLLKELLWYGSRNFLASMAGQANYQLDQAIISALLAPRLLGLYKVAVSSSQFVKLMSMGFQRVIISDVARSNSDAEGHEKIRRSLKTASPFLILSSVLIALAMPLLLPLMFGQEYAPAVPAAQIMCLASAVFGMKQILYNGARGQGRPQIPLYCEFMALAVTAAGLYVLLPMLEIKGAAITSLLAYSSGLAAAFYFLRRSERAIDAAK</sequence>
<keyword evidence="8" id="KW-1185">Reference proteome</keyword>
<feature type="transmembrane region" description="Helical" evidence="6">
    <location>
        <begin position="305"/>
        <end position="325"/>
    </location>
</feature>
<dbReference type="RefSeq" id="WP_141198163.1">
    <property type="nucleotide sequence ID" value="NZ_CP041186.1"/>
</dbReference>
<dbReference type="PANTHER" id="PTHR30250:SF11">
    <property type="entry name" value="O-ANTIGEN TRANSPORTER-RELATED"/>
    <property type="match status" value="1"/>
</dbReference>
<feature type="transmembrane region" description="Helical" evidence="6">
    <location>
        <begin position="56"/>
        <end position="77"/>
    </location>
</feature>
<keyword evidence="4 6" id="KW-1133">Transmembrane helix</keyword>
<evidence type="ECO:0000256" key="6">
    <source>
        <dbReference type="SAM" id="Phobius"/>
    </source>
</evidence>
<accession>A0A4Y6PTW8</accession>
<feature type="transmembrane region" description="Helical" evidence="6">
    <location>
        <begin position="160"/>
        <end position="179"/>
    </location>
</feature>
<feature type="transmembrane region" description="Helical" evidence="6">
    <location>
        <begin position="127"/>
        <end position="148"/>
    </location>
</feature>
<comment type="subcellular location">
    <subcellularLocation>
        <location evidence="1">Cell membrane</location>
        <topology evidence="1">Multi-pass membrane protein</topology>
    </subcellularLocation>
</comment>
<dbReference type="Pfam" id="PF13440">
    <property type="entry name" value="Polysacc_synt_3"/>
    <property type="match status" value="1"/>
</dbReference>
<proteinExistence type="predicted"/>
<feature type="transmembrane region" description="Helical" evidence="6">
    <location>
        <begin position="21"/>
        <end position="44"/>
    </location>
</feature>
<evidence type="ECO:0000256" key="5">
    <source>
        <dbReference type="ARBA" id="ARBA00023136"/>
    </source>
</evidence>
<dbReference type="EMBL" id="CP041186">
    <property type="protein sequence ID" value="QDG51683.1"/>
    <property type="molecule type" value="Genomic_DNA"/>
</dbReference>
<gene>
    <name evidence="7" type="ORF">FIV42_13260</name>
</gene>
<name>A0A4Y6PTW8_PERCE</name>
<keyword evidence="2" id="KW-1003">Cell membrane</keyword>
<evidence type="ECO:0000256" key="3">
    <source>
        <dbReference type="ARBA" id="ARBA00022692"/>
    </source>
</evidence>
<keyword evidence="5 6" id="KW-0472">Membrane</keyword>
<dbReference type="AlphaFoldDB" id="A0A4Y6PTW8"/>
<accession>A0A5B8Y5H5</accession>
<protein>
    <recommendedName>
        <fullName evidence="9">Oligosaccharide flippase family protein</fullName>
    </recommendedName>
</protein>
<dbReference type="PANTHER" id="PTHR30250">
    <property type="entry name" value="PST FAMILY PREDICTED COLANIC ACID TRANSPORTER"/>
    <property type="match status" value="1"/>
</dbReference>